<dbReference type="SMART" id="SM00173">
    <property type="entry name" value="RAS"/>
    <property type="match status" value="1"/>
</dbReference>
<dbReference type="PANTHER" id="PTHR45775:SF6">
    <property type="entry name" value="RAD, GEM_KIR FAMILY MEMBER 2, ISOFORM C"/>
    <property type="match status" value="1"/>
</dbReference>
<feature type="region of interest" description="Disordered" evidence="3">
    <location>
        <begin position="210"/>
        <end position="229"/>
    </location>
</feature>
<accession>A0ABM1BYL4</accession>
<dbReference type="Proteomes" id="UP000694941">
    <property type="component" value="Unplaced"/>
</dbReference>
<dbReference type="InterPro" id="IPR027417">
    <property type="entry name" value="P-loop_NTPase"/>
</dbReference>
<dbReference type="PRINTS" id="PR00449">
    <property type="entry name" value="RASTRNSFRMNG"/>
</dbReference>
<dbReference type="SMART" id="SM00175">
    <property type="entry name" value="RAB"/>
    <property type="match status" value="1"/>
</dbReference>
<dbReference type="InterPro" id="IPR001806">
    <property type="entry name" value="Small_GTPase"/>
</dbReference>
<keyword evidence="4" id="KW-1185">Reference proteome</keyword>
<comment type="similarity">
    <text evidence="1">Belongs to the small GTPase superfamily. RGK family.</text>
</comment>
<dbReference type="Gene3D" id="3.40.50.300">
    <property type="entry name" value="P-loop containing nucleotide triphosphate hydrolases"/>
    <property type="match status" value="1"/>
</dbReference>
<name>A0ABM1BYL4_LIMPO</name>
<evidence type="ECO:0000256" key="2">
    <source>
        <dbReference type="ARBA" id="ARBA00022553"/>
    </source>
</evidence>
<evidence type="ECO:0000256" key="1">
    <source>
        <dbReference type="ARBA" id="ARBA00008846"/>
    </source>
</evidence>
<protein>
    <submittedName>
        <fullName evidence="5">GTP-binding protein RAD-like</fullName>
    </submittedName>
</protein>
<dbReference type="PROSITE" id="PS51421">
    <property type="entry name" value="RAS"/>
    <property type="match status" value="1"/>
</dbReference>
<dbReference type="GeneID" id="106474992"/>
<dbReference type="RefSeq" id="XP_013791147.1">
    <property type="nucleotide sequence ID" value="XM_013935693.2"/>
</dbReference>
<dbReference type="InterPro" id="IPR051641">
    <property type="entry name" value="RGK_GTP-binding_reg"/>
</dbReference>
<reference evidence="5" key="1">
    <citation type="submission" date="2025-08" db="UniProtKB">
        <authorList>
            <consortium name="RefSeq"/>
        </authorList>
    </citation>
    <scope>IDENTIFICATION</scope>
    <source>
        <tissue evidence="5">Muscle</tissue>
    </source>
</reference>
<feature type="region of interest" description="Disordered" evidence="3">
    <location>
        <begin position="131"/>
        <end position="185"/>
    </location>
</feature>
<dbReference type="SUPFAM" id="SSF52540">
    <property type="entry name" value="P-loop containing nucleoside triphosphate hydrolases"/>
    <property type="match status" value="1"/>
</dbReference>
<evidence type="ECO:0000256" key="3">
    <source>
        <dbReference type="SAM" id="MobiDB-lite"/>
    </source>
</evidence>
<dbReference type="PROSITE" id="PS51419">
    <property type="entry name" value="RAB"/>
    <property type="match status" value="1"/>
</dbReference>
<keyword evidence="2" id="KW-0597">Phosphoprotein</keyword>
<sequence>MAGKSTVSVKTSPRSLGKNRSNFIPTNTLNTCNEIQLQTKMGSSSLYTHGNALQSPGETSLHRSPSPVPYIRNCMHSAHRGSDHPESSLIICKQRSPDTFSRRSELSTMNDSQNPKMWIQTNKFNTRHSRSYSFRTMRRPSPQQLAEEEQFRPRGATMPSDSRSYLREKRRQRLRERSASPSWSPLDHVDDVDEDFYRLRNFSTTSKGGVINRGDQFRQRSRSSNSMASSYTYPSCISTDTSCLFGQEDRCTHLKVLVLGAVGVGKSSIVTQFMSSEYMNTYDVSQDDELEKTIFLLLDGEEYELTLFDYHTLATLTDPEEDSMGSADAYVVVYSMTDRGTFEIAMDILFVLRERGYTATRAVILVGNKSDLVRSRTVSTNEAKTIAISYECNFMETSAAINHKTDDLLVRIVSQVRLKIQQLKDLSRFSPPGRRRKSRSKSSLYGIGRRAKDLLNKLLGKGNYKSKSCDNLHII</sequence>
<dbReference type="Pfam" id="PF00071">
    <property type="entry name" value="Ras"/>
    <property type="match status" value="1"/>
</dbReference>
<proteinExistence type="inferred from homology"/>
<evidence type="ECO:0000313" key="5">
    <source>
        <dbReference type="RefSeq" id="XP_013791147.1"/>
    </source>
</evidence>
<evidence type="ECO:0000313" key="4">
    <source>
        <dbReference type="Proteomes" id="UP000694941"/>
    </source>
</evidence>
<organism evidence="4 5">
    <name type="scientific">Limulus polyphemus</name>
    <name type="common">Atlantic horseshoe crab</name>
    <dbReference type="NCBI Taxonomy" id="6850"/>
    <lineage>
        <taxon>Eukaryota</taxon>
        <taxon>Metazoa</taxon>
        <taxon>Ecdysozoa</taxon>
        <taxon>Arthropoda</taxon>
        <taxon>Chelicerata</taxon>
        <taxon>Merostomata</taxon>
        <taxon>Xiphosura</taxon>
        <taxon>Limulidae</taxon>
        <taxon>Limulus</taxon>
    </lineage>
</organism>
<feature type="region of interest" description="Disordered" evidence="3">
    <location>
        <begin position="1"/>
        <end position="22"/>
    </location>
</feature>
<dbReference type="PANTHER" id="PTHR45775">
    <property type="entry name" value="RAD, GEM/KIR FAMILY MEMBER 2, ISOFORM C"/>
    <property type="match status" value="1"/>
</dbReference>
<gene>
    <name evidence="5" type="primary">LOC106474992</name>
</gene>